<dbReference type="GO" id="GO:0006310">
    <property type="term" value="P:DNA recombination"/>
    <property type="evidence" value="ECO:0007669"/>
    <property type="project" value="UniProtKB-KW"/>
</dbReference>
<evidence type="ECO:0000313" key="7">
    <source>
        <dbReference type="Proteomes" id="UP000178682"/>
    </source>
</evidence>
<keyword evidence="5" id="KW-1133">Transmembrane helix</keyword>
<dbReference type="Proteomes" id="UP000178682">
    <property type="component" value="Unassembled WGS sequence"/>
</dbReference>
<comment type="caution">
    <text evidence="6">The sequence shown here is derived from an EMBL/GenBank/DDBJ whole genome shotgun (WGS) entry which is preliminary data.</text>
</comment>
<keyword evidence="3" id="KW-0175">Coiled coil</keyword>
<protein>
    <recommendedName>
        <fullName evidence="8">DNA recombination protein RmuC</fullName>
    </recommendedName>
</protein>
<dbReference type="EMBL" id="MFFX01000047">
    <property type="protein sequence ID" value="OGF18479.1"/>
    <property type="molecule type" value="Genomic_DNA"/>
</dbReference>
<evidence type="ECO:0000256" key="3">
    <source>
        <dbReference type="ARBA" id="ARBA00023054"/>
    </source>
</evidence>
<dbReference type="PANTHER" id="PTHR30563">
    <property type="entry name" value="DNA RECOMBINATION PROTEIN RMUC"/>
    <property type="match status" value="1"/>
</dbReference>
<keyword evidence="4" id="KW-0233">DNA recombination</keyword>
<comment type="similarity">
    <text evidence="2">Belongs to the RmuC family.</text>
</comment>
<gene>
    <name evidence="6" type="ORF">A3G56_00865</name>
</gene>
<accession>A0A1F5RVM6</accession>
<comment type="function">
    <text evidence="1">Involved in DNA recombination.</text>
</comment>
<dbReference type="PANTHER" id="PTHR30563:SF0">
    <property type="entry name" value="DNA RECOMBINATION PROTEIN RMUC"/>
    <property type="match status" value="1"/>
</dbReference>
<evidence type="ECO:0000256" key="2">
    <source>
        <dbReference type="ARBA" id="ARBA00009840"/>
    </source>
</evidence>
<evidence type="ECO:0000256" key="1">
    <source>
        <dbReference type="ARBA" id="ARBA00003416"/>
    </source>
</evidence>
<keyword evidence="5" id="KW-0812">Transmembrane</keyword>
<name>A0A1F5RVM6_9BACT</name>
<feature type="transmembrane region" description="Helical" evidence="5">
    <location>
        <begin position="6"/>
        <end position="23"/>
    </location>
</feature>
<evidence type="ECO:0000256" key="5">
    <source>
        <dbReference type="SAM" id="Phobius"/>
    </source>
</evidence>
<dbReference type="Pfam" id="PF02646">
    <property type="entry name" value="RmuC"/>
    <property type="match status" value="1"/>
</dbReference>
<organism evidence="6 7">
    <name type="scientific">Candidatus Falkowbacteria bacterium RIFCSPLOWO2_12_FULL_45_10</name>
    <dbReference type="NCBI Taxonomy" id="1797990"/>
    <lineage>
        <taxon>Bacteria</taxon>
        <taxon>Candidatus Falkowiibacteriota</taxon>
    </lineage>
</organism>
<keyword evidence="5" id="KW-0472">Membrane</keyword>
<evidence type="ECO:0000313" key="6">
    <source>
        <dbReference type="EMBL" id="OGF18479.1"/>
    </source>
</evidence>
<proteinExistence type="inferred from homology"/>
<dbReference type="InterPro" id="IPR003798">
    <property type="entry name" value="DNA_recombination_RmuC"/>
</dbReference>
<evidence type="ECO:0008006" key="8">
    <source>
        <dbReference type="Google" id="ProtNLM"/>
    </source>
</evidence>
<evidence type="ECO:0000256" key="4">
    <source>
        <dbReference type="ARBA" id="ARBA00023172"/>
    </source>
</evidence>
<dbReference type="AlphaFoldDB" id="A0A1F5RVM6"/>
<sequence length="367" mass="41427">METLLIILVIILTAMIGAMFFVVQKKLGGKQDGQSLLMLQQQMGQMTQTLDAKLAEVHKASQDQFGRTTGIMQGVTEQAQKMLSAIHSQSQNAIAAVTEKLTKLDETNKQVVNFAEQLQSLEDILKNPKHRGILGEYQLEMVLKNVLPPAAYKLQYEFADGEIVDAAIFVKDKIIPVDSKFSLENYNRIVREKDPAAREQLEKEFKLDLKKRIDETAKYIKPSQGTMDFAFMFIPAEGIYYDLLINQVGGIKVNTRDLIEYAFSQKHVIIVSPTSFHAYLQTVLQGLRALQIEESAKEIRQRVEQLGKHLASYDEYMKKLGANLGTTVNMYNSAYKEFGKVDKDVLKISGGKSQLEPLTLDRPKTEE</sequence>
<reference evidence="6 7" key="1">
    <citation type="journal article" date="2016" name="Nat. Commun.">
        <title>Thousands of microbial genomes shed light on interconnected biogeochemical processes in an aquifer system.</title>
        <authorList>
            <person name="Anantharaman K."/>
            <person name="Brown C.T."/>
            <person name="Hug L.A."/>
            <person name="Sharon I."/>
            <person name="Castelle C.J."/>
            <person name="Probst A.J."/>
            <person name="Thomas B.C."/>
            <person name="Singh A."/>
            <person name="Wilkins M.J."/>
            <person name="Karaoz U."/>
            <person name="Brodie E.L."/>
            <person name="Williams K.H."/>
            <person name="Hubbard S.S."/>
            <person name="Banfield J.F."/>
        </authorList>
    </citation>
    <scope>NUCLEOTIDE SEQUENCE [LARGE SCALE GENOMIC DNA]</scope>
</reference>